<gene>
    <name evidence="1" type="ORF">F2Q70_00044946</name>
</gene>
<dbReference type="PANTHER" id="PTHR46368:SF19">
    <property type="entry name" value="GFO_IDH_MOCA-LIKE OXIDOREDUCTASE N-TERMINAL DOMAIN-CONTAINING PROTEIN"/>
    <property type="match status" value="1"/>
</dbReference>
<dbReference type="PANTHER" id="PTHR46368">
    <property type="match status" value="1"/>
</dbReference>
<dbReference type="AlphaFoldDB" id="A0A8S9KL51"/>
<organism evidence="1">
    <name type="scientific">Brassica cretica</name>
    <name type="common">Mustard</name>
    <dbReference type="NCBI Taxonomy" id="69181"/>
    <lineage>
        <taxon>Eukaryota</taxon>
        <taxon>Viridiplantae</taxon>
        <taxon>Streptophyta</taxon>
        <taxon>Embryophyta</taxon>
        <taxon>Tracheophyta</taxon>
        <taxon>Spermatophyta</taxon>
        <taxon>Magnoliopsida</taxon>
        <taxon>eudicotyledons</taxon>
        <taxon>Gunneridae</taxon>
        <taxon>Pentapetalae</taxon>
        <taxon>rosids</taxon>
        <taxon>malvids</taxon>
        <taxon>Brassicales</taxon>
        <taxon>Brassicaceae</taxon>
        <taxon>Brassiceae</taxon>
        <taxon>Brassica</taxon>
    </lineage>
</organism>
<protein>
    <submittedName>
        <fullName evidence="1">Uncharacterized protein</fullName>
    </submittedName>
</protein>
<reference evidence="1" key="1">
    <citation type="submission" date="2019-12" db="EMBL/GenBank/DDBJ databases">
        <title>Genome sequencing and annotation of Brassica cretica.</title>
        <authorList>
            <person name="Studholme D.J."/>
            <person name="Sarris P.F."/>
        </authorList>
    </citation>
    <scope>NUCLEOTIDE SEQUENCE</scope>
    <source>
        <strain evidence="1">PFS-102/07</strain>
        <tissue evidence="1">Leaf</tissue>
    </source>
</reference>
<evidence type="ECO:0000313" key="1">
    <source>
        <dbReference type="EMBL" id="KAF2594722.1"/>
    </source>
</evidence>
<dbReference type="EMBL" id="QGKY02000164">
    <property type="protein sequence ID" value="KAF2594722.1"/>
    <property type="molecule type" value="Genomic_DNA"/>
</dbReference>
<proteinExistence type="predicted"/>
<accession>A0A8S9KL51</accession>
<dbReference type="Gene3D" id="3.30.360.10">
    <property type="entry name" value="Dihydrodipicolinate Reductase, domain 2"/>
    <property type="match status" value="1"/>
</dbReference>
<dbReference type="SUPFAM" id="SSF55347">
    <property type="entry name" value="Glyceraldehyde-3-phosphate dehydrogenase-like, C-terminal domain"/>
    <property type="match status" value="1"/>
</dbReference>
<comment type="caution">
    <text evidence="1">The sequence shown here is derived from an EMBL/GenBank/DDBJ whole genome shotgun (WGS) entry which is preliminary data.</text>
</comment>
<name>A0A8S9KL51_BRACR</name>
<sequence>MRQSRLEYVKPDLDGLGALGDLGWHCPERFRSGILLWSISELGRRTNCNHIRLFIGNLKMELTAIGTKGTLRVDDFVIPFQETEASLTTCTKAWFNKPVTAWVNPPSEQTVKTELPQLPGGWRNEGQMCKA</sequence>